<dbReference type="PANTHER" id="PTHR41700:SF1">
    <property type="entry name" value="N-ACETYLTRANSFERASE DOMAIN-CONTAINING PROTEIN"/>
    <property type="match status" value="1"/>
</dbReference>
<dbReference type="SUPFAM" id="SSF55729">
    <property type="entry name" value="Acyl-CoA N-acyltransferases (Nat)"/>
    <property type="match status" value="1"/>
</dbReference>
<dbReference type="GO" id="GO:0016747">
    <property type="term" value="F:acyltransferase activity, transferring groups other than amino-acyl groups"/>
    <property type="evidence" value="ECO:0007669"/>
    <property type="project" value="InterPro"/>
</dbReference>
<feature type="domain" description="N-acetyltransferase" evidence="2">
    <location>
        <begin position="39"/>
        <end position="200"/>
    </location>
</feature>
<dbReference type="Gene3D" id="3.40.630.30">
    <property type="match status" value="1"/>
</dbReference>
<dbReference type="OrthoDB" id="9797990at2"/>
<evidence type="ECO:0000313" key="4">
    <source>
        <dbReference type="Proteomes" id="UP000198614"/>
    </source>
</evidence>
<keyword evidence="3" id="KW-0808">Transferase</keyword>
<reference evidence="3 4" key="1">
    <citation type="submission" date="2016-10" db="EMBL/GenBank/DDBJ databases">
        <authorList>
            <person name="de Groot N.N."/>
        </authorList>
    </citation>
    <scope>NUCLEOTIDE SEQUENCE [LARGE SCALE GENOMIC DNA]</scope>
    <source>
        <strain evidence="3 4">CGMCC 4.1859</strain>
    </source>
</reference>
<dbReference type="EMBL" id="FNAX01000012">
    <property type="protein sequence ID" value="SDF94161.1"/>
    <property type="molecule type" value="Genomic_DNA"/>
</dbReference>
<dbReference type="InterPro" id="IPR038764">
    <property type="entry name" value="GNAT_N_AcTrfase_prd"/>
</dbReference>
<dbReference type="PROSITE" id="PS51186">
    <property type="entry name" value="GNAT"/>
    <property type="match status" value="1"/>
</dbReference>
<dbReference type="InterPro" id="IPR016181">
    <property type="entry name" value="Acyl_CoA_acyltransferase"/>
</dbReference>
<protein>
    <submittedName>
        <fullName evidence="3">Predicted acetyltransferase, GNAT superfamily</fullName>
    </submittedName>
</protein>
<accession>A0A1G7Q6M0</accession>
<dbReference type="Proteomes" id="UP000198614">
    <property type="component" value="Unassembled WGS sequence"/>
</dbReference>
<dbReference type="PANTHER" id="PTHR41700">
    <property type="entry name" value="GCN5-RELATED N-ACETYLTRANSFERASE"/>
    <property type="match status" value="1"/>
</dbReference>
<gene>
    <name evidence="3" type="ORF">SAMN05216260_112144</name>
</gene>
<dbReference type="AlphaFoldDB" id="A0A1G7Q6M0"/>
<name>A0A1G7Q6M0_9ACTN</name>
<sequence length="300" mass="31295">MNERVPRIPSAPAGTDGPPPPVVARAERAAAEAAREAKVTVRELTEVGDLAAVSALLRSVWRSERGDGPVPAELLRAMTVAGNYVSGAFDGEELLGACFGFFGAPGHGSLHSHITGVLPAGLGRGLGLALKLHQRVWALRRGVDTVSWTFDPLVRRNAHFNLAKLGARPVRYVPDFYGPLHDGINGAEATDRLLVAWDLTGGAGPGGGAPVDAAALRARGAVPVLSAGADGRPVTGAGRGSVLLVAVPPDIEGLRRSDPALGRAWRPAVREVLGGLMAEGAEVTGFDRTGWYVVERKRDS</sequence>
<feature type="region of interest" description="Disordered" evidence="1">
    <location>
        <begin position="1"/>
        <end position="21"/>
    </location>
</feature>
<proteinExistence type="predicted"/>
<dbReference type="InterPro" id="IPR000182">
    <property type="entry name" value="GNAT_dom"/>
</dbReference>
<evidence type="ECO:0000256" key="1">
    <source>
        <dbReference type="SAM" id="MobiDB-lite"/>
    </source>
</evidence>
<organism evidence="3 4">
    <name type="scientific">Streptomyces griseoaurantiacus</name>
    <dbReference type="NCBI Taxonomy" id="68213"/>
    <lineage>
        <taxon>Bacteria</taxon>
        <taxon>Bacillati</taxon>
        <taxon>Actinomycetota</taxon>
        <taxon>Actinomycetes</taxon>
        <taxon>Kitasatosporales</taxon>
        <taxon>Streptomycetaceae</taxon>
        <taxon>Streptomyces</taxon>
        <taxon>Streptomyces aurantiacus group</taxon>
    </lineage>
</organism>
<evidence type="ECO:0000259" key="2">
    <source>
        <dbReference type="PROSITE" id="PS51186"/>
    </source>
</evidence>
<evidence type="ECO:0000313" key="3">
    <source>
        <dbReference type="EMBL" id="SDF94161.1"/>
    </source>
</evidence>